<dbReference type="EMBL" id="JPRM01000022">
    <property type="protein sequence ID" value="KFF15341.1"/>
    <property type="molecule type" value="Genomic_DNA"/>
</dbReference>
<dbReference type="SUPFAM" id="SSF53474">
    <property type="entry name" value="alpha/beta-Hydrolases"/>
    <property type="match status" value="1"/>
</dbReference>
<dbReference type="GO" id="GO:0016301">
    <property type="term" value="F:kinase activity"/>
    <property type="evidence" value="ECO:0007669"/>
    <property type="project" value="UniProtKB-KW"/>
</dbReference>
<dbReference type="EMBL" id="MUGY01000001">
    <property type="protein sequence ID" value="OXA98253.1"/>
    <property type="molecule type" value="Genomic_DNA"/>
</dbReference>
<dbReference type="PANTHER" id="PTHR48098">
    <property type="entry name" value="ENTEROCHELIN ESTERASE-RELATED"/>
    <property type="match status" value="1"/>
</dbReference>
<keyword evidence="1" id="KW-0802">TPR repeat</keyword>
<organism evidence="2 4">
    <name type="scientific">Flavobacterium hydatis</name>
    <name type="common">Cytophaga aquatilis</name>
    <dbReference type="NCBI Taxonomy" id="991"/>
    <lineage>
        <taxon>Bacteria</taxon>
        <taxon>Pseudomonadati</taxon>
        <taxon>Bacteroidota</taxon>
        <taxon>Flavobacteriia</taxon>
        <taxon>Flavobacteriales</taxon>
        <taxon>Flavobacteriaceae</taxon>
        <taxon>Flavobacterium</taxon>
    </lineage>
</organism>
<evidence type="ECO:0000313" key="5">
    <source>
        <dbReference type="Proteomes" id="UP000198424"/>
    </source>
</evidence>
<dbReference type="RefSeq" id="WP_035623469.1">
    <property type="nucleotide sequence ID" value="NZ_JBEWQG010000004.1"/>
</dbReference>
<keyword evidence="2" id="KW-0418">Kinase</keyword>
<dbReference type="OrthoDB" id="1142077at2"/>
<accession>A0A086AF77</accession>
<dbReference type="InterPro" id="IPR011990">
    <property type="entry name" value="TPR-like_helical_dom_sf"/>
</dbReference>
<dbReference type="InterPro" id="IPR019734">
    <property type="entry name" value="TPR_rpt"/>
</dbReference>
<dbReference type="InterPro" id="IPR050583">
    <property type="entry name" value="Mycobacterial_A85_antigen"/>
</dbReference>
<evidence type="ECO:0000256" key="1">
    <source>
        <dbReference type="PROSITE-ProRule" id="PRU00339"/>
    </source>
</evidence>
<keyword evidence="2" id="KW-0808">Transferase</keyword>
<name>A0A086AF77_FLAHY</name>
<dbReference type="InterPro" id="IPR000801">
    <property type="entry name" value="Esterase-like"/>
</dbReference>
<dbReference type="Proteomes" id="UP000028712">
    <property type="component" value="Unassembled WGS sequence"/>
</dbReference>
<evidence type="ECO:0000313" key="3">
    <source>
        <dbReference type="EMBL" id="OXA98253.1"/>
    </source>
</evidence>
<dbReference type="InterPro" id="IPR029058">
    <property type="entry name" value="AB_hydrolase_fold"/>
</dbReference>
<dbReference type="Pfam" id="PF00756">
    <property type="entry name" value="Esterase"/>
    <property type="match status" value="1"/>
</dbReference>
<dbReference type="eggNOG" id="COG2819">
    <property type="taxonomic scope" value="Bacteria"/>
</dbReference>
<feature type="repeat" description="TPR" evidence="1">
    <location>
        <begin position="329"/>
        <end position="362"/>
    </location>
</feature>
<dbReference type="Gene3D" id="3.40.50.1820">
    <property type="entry name" value="alpha/beta hydrolase"/>
    <property type="match status" value="1"/>
</dbReference>
<sequence>MKKVYLLFLFISITAFSQRKTETINSTSLGEARTITVELPTSYENNKSRKYPVLYLFDGEYLLDPFSGALKYGTYWDDLPETIIVAIHQNKNDEREDDSTFDGINGLPFEKGAKFFEFVAGEVIPLVERKYRTAPFRIIAGHGVTAGYLNFFLYKEVPLFNAYISMSPELATQMEVRVPEKFAKLKTPLFYYLSAADGDVKKTKEPIQKLDQNIKIANNPLINYKYDLFKNTTYYSAVLYSIPNALNQIFDAYKPINLAEYNDKIAVLKSGYVDYLRNKYDIITKTLGVEMPVRMNDYIAVETAILKNNAYDELGILAEIANTSYPKAMLGEYELGLMYEKMGDAKRASKKYQNASQMEPIGKLNKDLMYDKIDEMNDLIKKK</sequence>
<evidence type="ECO:0000313" key="2">
    <source>
        <dbReference type="EMBL" id="KFF15341.1"/>
    </source>
</evidence>
<dbReference type="Gene3D" id="1.25.40.10">
    <property type="entry name" value="Tetratricopeptide repeat domain"/>
    <property type="match status" value="1"/>
</dbReference>
<dbReference type="PROSITE" id="PS50005">
    <property type="entry name" value="TPR"/>
    <property type="match status" value="1"/>
</dbReference>
<protein>
    <submittedName>
        <fullName evidence="2">Histidine kinase</fullName>
    </submittedName>
</protein>
<dbReference type="STRING" id="991.IW20_14460"/>
<proteinExistence type="predicted"/>
<dbReference type="PANTHER" id="PTHR48098:SF6">
    <property type="entry name" value="FERRI-BACILLIBACTIN ESTERASE BESA"/>
    <property type="match status" value="1"/>
</dbReference>
<evidence type="ECO:0000313" key="4">
    <source>
        <dbReference type="Proteomes" id="UP000028712"/>
    </source>
</evidence>
<reference evidence="3 5" key="2">
    <citation type="submission" date="2016-11" db="EMBL/GenBank/DDBJ databases">
        <title>Whole genomes of Flavobacteriaceae.</title>
        <authorList>
            <person name="Stine C."/>
            <person name="Li C."/>
            <person name="Tadesse D."/>
        </authorList>
    </citation>
    <scope>NUCLEOTIDE SEQUENCE [LARGE SCALE GENOMIC DNA]</scope>
    <source>
        <strain evidence="3 5">ATCC 29551</strain>
    </source>
</reference>
<comment type="caution">
    <text evidence="2">The sequence shown here is derived from an EMBL/GenBank/DDBJ whole genome shotgun (WGS) entry which is preliminary data.</text>
</comment>
<dbReference type="AlphaFoldDB" id="A0A086AF77"/>
<dbReference type="Proteomes" id="UP000198424">
    <property type="component" value="Unassembled WGS sequence"/>
</dbReference>
<reference evidence="2 4" key="1">
    <citation type="submission" date="2014-07" db="EMBL/GenBank/DDBJ databases">
        <title>Genome of Flavobacterium hydatis DSM 2063.</title>
        <authorList>
            <person name="Pipes S.E."/>
            <person name="Stropko S.J."/>
            <person name="Newman J.D."/>
        </authorList>
    </citation>
    <scope>NUCLEOTIDE SEQUENCE [LARGE SCALE GENOMIC DNA]</scope>
    <source>
        <strain evidence="2 4">DSM 2063</strain>
    </source>
</reference>
<gene>
    <name evidence="3" type="ORF">B0A62_00170</name>
    <name evidence="2" type="ORF">IW20_14460</name>
</gene>
<keyword evidence="5" id="KW-1185">Reference proteome</keyword>